<dbReference type="PROSITE" id="PS00216">
    <property type="entry name" value="SUGAR_TRANSPORT_1"/>
    <property type="match status" value="1"/>
</dbReference>
<feature type="transmembrane region" description="Helical" evidence="9">
    <location>
        <begin position="21"/>
        <end position="47"/>
    </location>
</feature>
<evidence type="ECO:0000256" key="3">
    <source>
        <dbReference type="ARBA" id="ARBA00007520"/>
    </source>
</evidence>
<evidence type="ECO:0000256" key="6">
    <source>
        <dbReference type="ARBA" id="ARBA00022692"/>
    </source>
</evidence>
<dbReference type="InterPro" id="IPR005829">
    <property type="entry name" value="Sugar_transporter_CS"/>
</dbReference>
<keyword evidence="8 9" id="KW-0472">Membrane</keyword>
<dbReference type="PANTHER" id="PTHR23517">
    <property type="entry name" value="RESISTANCE PROTEIN MDTM, PUTATIVE-RELATED-RELATED"/>
    <property type="match status" value="1"/>
</dbReference>
<feature type="transmembrane region" description="Helical" evidence="9">
    <location>
        <begin position="309"/>
        <end position="335"/>
    </location>
</feature>
<evidence type="ECO:0000256" key="7">
    <source>
        <dbReference type="ARBA" id="ARBA00022989"/>
    </source>
</evidence>
<accession>A0A1G7DPV9</accession>
<dbReference type="InterPro" id="IPR011701">
    <property type="entry name" value="MFS"/>
</dbReference>
<proteinExistence type="inferred from homology"/>
<evidence type="ECO:0000256" key="8">
    <source>
        <dbReference type="ARBA" id="ARBA00023136"/>
    </source>
</evidence>
<keyword evidence="4" id="KW-0813">Transport</keyword>
<dbReference type="STRING" id="416944.SAMN05421548_1723"/>
<keyword evidence="12" id="KW-1185">Reference proteome</keyword>
<evidence type="ECO:0000256" key="1">
    <source>
        <dbReference type="ARBA" id="ARBA00003279"/>
    </source>
</evidence>
<evidence type="ECO:0000256" key="2">
    <source>
        <dbReference type="ARBA" id="ARBA00004651"/>
    </source>
</evidence>
<dbReference type="InterPro" id="IPR001958">
    <property type="entry name" value="Tet-R_TetA/multi-R_MdtG-like"/>
</dbReference>
<feature type="transmembrane region" description="Helical" evidence="9">
    <location>
        <begin position="90"/>
        <end position="109"/>
    </location>
</feature>
<dbReference type="SUPFAM" id="SSF103473">
    <property type="entry name" value="MFS general substrate transporter"/>
    <property type="match status" value="1"/>
</dbReference>
<dbReference type="InterPro" id="IPR036259">
    <property type="entry name" value="MFS_trans_sf"/>
</dbReference>
<feature type="transmembrane region" description="Helical" evidence="9">
    <location>
        <begin position="150"/>
        <end position="176"/>
    </location>
</feature>
<dbReference type="EMBL" id="FMYQ01000072">
    <property type="protein sequence ID" value="SDE53210.1"/>
    <property type="molecule type" value="Genomic_DNA"/>
</dbReference>
<reference evidence="12" key="1">
    <citation type="submission" date="2016-09" db="EMBL/GenBank/DDBJ databases">
        <authorList>
            <person name="Varghese N."/>
            <person name="Submissions S."/>
        </authorList>
    </citation>
    <scope>NUCLEOTIDE SEQUENCE [LARGE SCALE GENOMIC DNA]</scope>
    <source>
        <strain evidence="12">TNe-862</strain>
    </source>
</reference>
<feature type="transmembrane region" description="Helical" evidence="9">
    <location>
        <begin position="59"/>
        <end position="83"/>
    </location>
</feature>
<dbReference type="AlphaFoldDB" id="A0A1G7DPV9"/>
<dbReference type="Gene3D" id="1.20.1250.20">
    <property type="entry name" value="MFS general substrate transporter like domains"/>
    <property type="match status" value="1"/>
</dbReference>
<dbReference type="CDD" id="cd17473">
    <property type="entry name" value="MFS_arabinose_efflux_permease_like"/>
    <property type="match status" value="1"/>
</dbReference>
<protein>
    <submittedName>
        <fullName evidence="11">Predicted arabinose efflux permease, MFS family</fullName>
    </submittedName>
</protein>
<keyword evidence="6 9" id="KW-0812">Transmembrane</keyword>
<dbReference type="GO" id="GO:0005886">
    <property type="term" value="C:plasma membrane"/>
    <property type="evidence" value="ECO:0007669"/>
    <property type="project" value="UniProtKB-SubCell"/>
</dbReference>
<dbReference type="PROSITE" id="PS50850">
    <property type="entry name" value="MFS"/>
    <property type="match status" value="1"/>
</dbReference>
<sequence>MMTTVAENNKESKVSGKAGRLQGWLLIATCWLASAGAVLIAPVLPFMQKAFADQPHADILTLIVLVIPGLMIALFSPVMGVLVDVVGRKRLYLISIAVYTVAGILPFFLHSLAAIIATRVVVGIAEAAITTISTALTADYFTGEEREKWLTIQIGSASIVAVAMFAAGGVLGGFAAGWRTPFLVYGGAVLFLPLIAIFLWEPDESKQTRHEAAARPPFPWREIGHVCAMSLFTSVMYFVITIQISFLLTERGVTTPAVIGIGSAIANAGVPFGAFVFHRLSGWAINRLLVMSFAIIAAGFYIVSSVPDVNFLIAGAFVACFGGGMVMPLLLNWTMVRLPFAQRGRGAGGYMAAFFLGNFLSPLVVTAIAAKAGGLFGAVGVLAVVCLAVSLISLVLVVLKRGPTEAVGEHGSIALPH</sequence>
<evidence type="ECO:0000313" key="11">
    <source>
        <dbReference type="EMBL" id="SDE53210.1"/>
    </source>
</evidence>
<feature type="domain" description="Major facilitator superfamily (MFS) profile" evidence="10">
    <location>
        <begin position="1"/>
        <end position="401"/>
    </location>
</feature>
<dbReference type="PRINTS" id="PR01035">
    <property type="entry name" value="TCRTETA"/>
</dbReference>
<organism evidence="11 12">
    <name type="scientific">Paraburkholderia lycopersici</name>
    <dbReference type="NCBI Taxonomy" id="416944"/>
    <lineage>
        <taxon>Bacteria</taxon>
        <taxon>Pseudomonadati</taxon>
        <taxon>Pseudomonadota</taxon>
        <taxon>Betaproteobacteria</taxon>
        <taxon>Burkholderiales</taxon>
        <taxon>Burkholderiaceae</taxon>
        <taxon>Paraburkholderia</taxon>
    </lineage>
</organism>
<dbReference type="InterPro" id="IPR050171">
    <property type="entry name" value="MFS_Transporters"/>
</dbReference>
<feature type="transmembrane region" description="Helical" evidence="9">
    <location>
        <begin position="258"/>
        <end position="277"/>
    </location>
</feature>
<dbReference type="Pfam" id="PF07690">
    <property type="entry name" value="MFS_1"/>
    <property type="match status" value="1"/>
</dbReference>
<feature type="transmembrane region" description="Helical" evidence="9">
    <location>
        <begin position="284"/>
        <end position="303"/>
    </location>
</feature>
<evidence type="ECO:0000313" key="12">
    <source>
        <dbReference type="Proteomes" id="UP000198908"/>
    </source>
</evidence>
<comment type="subcellular location">
    <subcellularLocation>
        <location evidence="2">Cell membrane</location>
        <topology evidence="2">Multi-pass membrane protein</topology>
    </subcellularLocation>
</comment>
<keyword evidence="7 9" id="KW-1133">Transmembrane helix</keyword>
<feature type="transmembrane region" description="Helical" evidence="9">
    <location>
        <begin position="182"/>
        <end position="202"/>
    </location>
</feature>
<evidence type="ECO:0000256" key="9">
    <source>
        <dbReference type="SAM" id="Phobius"/>
    </source>
</evidence>
<feature type="transmembrane region" description="Helical" evidence="9">
    <location>
        <begin position="375"/>
        <end position="399"/>
    </location>
</feature>
<dbReference type="Proteomes" id="UP000198908">
    <property type="component" value="Unassembled WGS sequence"/>
</dbReference>
<evidence type="ECO:0000259" key="10">
    <source>
        <dbReference type="PROSITE" id="PS50850"/>
    </source>
</evidence>
<dbReference type="RefSeq" id="WP_092006742.1">
    <property type="nucleotide sequence ID" value="NZ_FMYQ01000072.1"/>
</dbReference>
<feature type="transmembrane region" description="Helical" evidence="9">
    <location>
        <begin position="223"/>
        <end position="246"/>
    </location>
</feature>
<gene>
    <name evidence="11" type="ORF">SAMN05421548_1723</name>
</gene>
<evidence type="ECO:0000256" key="4">
    <source>
        <dbReference type="ARBA" id="ARBA00022448"/>
    </source>
</evidence>
<dbReference type="GO" id="GO:0022857">
    <property type="term" value="F:transmembrane transporter activity"/>
    <property type="evidence" value="ECO:0007669"/>
    <property type="project" value="InterPro"/>
</dbReference>
<feature type="transmembrane region" description="Helical" evidence="9">
    <location>
        <begin position="115"/>
        <end position="138"/>
    </location>
</feature>
<comment type="similarity">
    <text evidence="3">Belongs to the major facilitator superfamily. TCR/Tet family.</text>
</comment>
<comment type="function">
    <text evidence="1">Resistance to tetracycline by an active tetracycline efflux. This is an energy-dependent process that decreases the accumulation of the antibiotic in whole cells. This protein functions as a metal-tetracycline/H(+) antiporter.</text>
</comment>
<dbReference type="OrthoDB" id="9812221at2"/>
<keyword evidence="5" id="KW-1003">Cell membrane</keyword>
<feature type="transmembrane region" description="Helical" evidence="9">
    <location>
        <begin position="347"/>
        <end position="369"/>
    </location>
</feature>
<dbReference type="InterPro" id="IPR020846">
    <property type="entry name" value="MFS_dom"/>
</dbReference>
<name>A0A1G7DPV9_9BURK</name>
<evidence type="ECO:0000256" key="5">
    <source>
        <dbReference type="ARBA" id="ARBA00022475"/>
    </source>
</evidence>